<proteinExistence type="predicted"/>
<reference evidence="2" key="1">
    <citation type="submission" date="2016-09" db="EMBL/GenBank/DDBJ databases">
        <authorList>
            <person name="Hebert L."/>
            <person name="Moumen B."/>
        </authorList>
    </citation>
    <scope>NUCLEOTIDE SEQUENCE [LARGE SCALE GENOMIC DNA]</scope>
    <source>
        <strain evidence="2">OVI</strain>
    </source>
</reference>
<name>A0A1G4I039_TRYEQ</name>
<feature type="compositionally biased region" description="Polar residues" evidence="1">
    <location>
        <begin position="174"/>
        <end position="185"/>
    </location>
</feature>
<dbReference type="AlphaFoldDB" id="A0A1G4I039"/>
<feature type="region of interest" description="Disordered" evidence="1">
    <location>
        <begin position="164"/>
        <end position="250"/>
    </location>
</feature>
<gene>
    <name evidence="2" type="ORF">TEOVI_000765900</name>
</gene>
<feature type="region of interest" description="Disordered" evidence="1">
    <location>
        <begin position="1"/>
        <end position="59"/>
    </location>
</feature>
<sequence length="362" mass="41390">MTPTVTPLQLPKREGVKPFPDAPLGGAAVEPHALPPKPRTRASSVNDGRKKTTSYPSYMNPLKLPTKAIVWTNKPPVKPNKISVSLENFEDAPRIKGVFNSPRSLKACEIAVVDPRNLLKRPLSHFEGKGVPETLAQMRHTYYENRRKTKLEEVRRIRDGLPVEVPQEKEDEQTNVNGRTPSVNNGHRAPLLRERSPPPMVRQRTPMRRSTSFGFCSRSSSSAPYKVGGEKPYPPSRRTTLHGADGRSPSVGALKVLNRAMSENRSLSAADYDMLRRIEEREERANEARQRAEEMEAARERELLERGLRKELHGINKLIERENERISAVQMRRQKLEMRLQQARERQKRSEEERLGQWNAKR</sequence>
<protein>
    <submittedName>
        <fullName evidence="2">Uncharacterized protein</fullName>
    </submittedName>
</protein>
<dbReference type="GeneID" id="92381593"/>
<evidence type="ECO:0000313" key="3">
    <source>
        <dbReference type="Proteomes" id="UP000195570"/>
    </source>
</evidence>
<organism evidence="2 3">
    <name type="scientific">Trypanosoma equiperdum</name>
    <dbReference type="NCBI Taxonomy" id="5694"/>
    <lineage>
        <taxon>Eukaryota</taxon>
        <taxon>Discoba</taxon>
        <taxon>Euglenozoa</taxon>
        <taxon>Kinetoplastea</taxon>
        <taxon>Metakinetoplastina</taxon>
        <taxon>Trypanosomatida</taxon>
        <taxon>Trypanosomatidae</taxon>
        <taxon>Trypanosoma</taxon>
    </lineage>
</organism>
<dbReference type="RefSeq" id="XP_067076637.1">
    <property type="nucleotide sequence ID" value="XM_067220536.1"/>
</dbReference>
<feature type="compositionally biased region" description="Low complexity" evidence="1">
    <location>
        <begin position="208"/>
        <end position="222"/>
    </location>
</feature>
<keyword evidence="3" id="KW-1185">Reference proteome</keyword>
<dbReference type="VEuPathDB" id="TriTrypDB:TEOVI_000765900"/>
<dbReference type="EMBL" id="CZPT02000195">
    <property type="protein sequence ID" value="SCU64956.1"/>
    <property type="molecule type" value="Genomic_DNA"/>
</dbReference>
<feature type="compositionally biased region" description="Basic and acidic residues" evidence="1">
    <location>
        <begin position="339"/>
        <end position="355"/>
    </location>
</feature>
<evidence type="ECO:0000256" key="1">
    <source>
        <dbReference type="SAM" id="MobiDB-lite"/>
    </source>
</evidence>
<accession>A0A1G4I039</accession>
<comment type="caution">
    <text evidence="2">The sequence shown here is derived from an EMBL/GenBank/DDBJ whole genome shotgun (WGS) entry which is preliminary data.</text>
</comment>
<feature type="region of interest" description="Disordered" evidence="1">
    <location>
        <begin position="339"/>
        <end position="362"/>
    </location>
</feature>
<evidence type="ECO:0000313" key="2">
    <source>
        <dbReference type="EMBL" id="SCU64956.1"/>
    </source>
</evidence>
<dbReference type="Proteomes" id="UP000195570">
    <property type="component" value="Unassembled WGS sequence"/>
</dbReference>